<dbReference type="Gramene" id="TVU06372">
    <property type="protein sequence ID" value="TVU06372"/>
    <property type="gene ID" value="EJB05_49582"/>
</dbReference>
<sequence>MVSVNLYPKHHDFYGPCSNVNVPKAEKATAKENERRTQDPILLPVKSNNGIPAGFWLPLTGLKKEPSPNDPIIIMQRCKTQCMPMRAQTEKRTRKQWALAEPGANVVWRICSGSLISEALASPPQIC</sequence>
<proteinExistence type="predicted"/>
<accession>A0A5J9T4W1</accession>
<dbReference type="EMBL" id="RWGY01000051">
    <property type="protein sequence ID" value="TVU06372.1"/>
    <property type="molecule type" value="Genomic_DNA"/>
</dbReference>
<protein>
    <submittedName>
        <fullName evidence="1">Uncharacterized protein</fullName>
    </submittedName>
</protein>
<dbReference type="AlphaFoldDB" id="A0A5J9T4W1"/>
<comment type="caution">
    <text evidence="1">The sequence shown here is derived from an EMBL/GenBank/DDBJ whole genome shotgun (WGS) entry which is preliminary data.</text>
</comment>
<organism evidence="1 2">
    <name type="scientific">Eragrostis curvula</name>
    <name type="common">weeping love grass</name>
    <dbReference type="NCBI Taxonomy" id="38414"/>
    <lineage>
        <taxon>Eukaryota</taxon>
        <taxon>Viridiplantae</taxon>
        <taxon>Streptophyta</taxon>
        <taxon>Embryophyta</taxon>
        <taxon>Tracheophyta</taxon>
        <taxon>Spermatophyta</taxon>
        <taxon>Magnoliopsida</taxon>
        <taxon>Liliopsida</taxon>
        <taxon>Poales</taxon>
        <taxon>Poaceae</taxon>
        <taxon>PACMAD clade</taxon>
        <taxon>Chloridoideae</taxon>
        <taxon>Eragrostideae</taxon>
        <taxon>Eragrostidinae</taxon>
        <taxon>Eragrostis</taxon>
    </lineage>
</organism>
<name>A0A5J9T4W1_9POAL</name>
<reference evidence="1 2" key="1">
    <citation type="journal article" date="2019" name="Sci. Rep.">
        <title>A high-quality genome of Eragrostis curvula grass provides insights into Poaceae evolution and supports new strategies to enhance forage quality.</title>
        <authorList>
            <person name="Carballo J."/>
            <person name="Santos B.A.C.M."/>
            <person name="Zappacosta D."/>
            <person name="Garbus I."/>
            <person name="Selva J.P."/>
            <person name="Gallo C.A."/>
            <person name="Diaz A."/>
            <person name="Albertini E."/>
            <person name="Caccamo M."/>
            <person name="Echenique V."/>
        </authorList>
    </citation>
    <scope>NUCLEOTIDE SEQUENCE [LARGE SCALE GENOMIC DNA]</scope>
    <source>
        <strain evidence="2">cv. Victoria</strain>
        <tissue evidence="1">Leaf</tissue>
    </source>
</reference>
<keyword evidence="2" id="KW-1185">Reference proteome</keyword>
<evidence type="ECO:0000313" key="1">
    <source>
        <dbReference type="EMBL" id="TVU06372.1"/>
    </source>
</evidence>
<dbReference type="Proteomes" id="UP000324897">
    <property type="component" value="Unassembled WGS sequence"/>
</dbReference>
<evidence type="ECO:0000313" key="2">
    <source>
        <dbReference type="Proteomes" id="UP000324897"/>
    </source>
</evidence>
<gene>
    <name evidence="1" type="ORF">EJB05_49582</name>
</gene>
<feature type="non-terminal residue" evidence="1">
    <location>
        <position position="1"/>
    </location>
</feature>